<evidence type="ECO:0000259" key="9">
    <source>
        <dbReference type="Pfam" id="PF22379"/>
    </source>
</evidence>
<keyword evidence="4" id="KW-0479">Metal-binding</keyword>
<keyword evidence="6" id="KW-0862">Zinc</keyword>
<dbReference type="Pfam" id="PF22379">
    <property type="entry name" value="OB_MCM10"/>
    <property type="match status" value="1"/>
</dbReference>
<evidence type="ECO:0000313" key="12">
    <source>
        <dbReference type="Proteomes" id="UP000006727"/>
    </source>
</evidence>
<dbReference type="Gene3D" id="2.40.50.140">
    <property type="entry name" value="Nucleic acid-binding proteins"/>
    <property type="match status" value="1"/>
</dbReference>
<keyword evidence="5" id="KW-0863">Zinc-finger</keyword>
<evidence type="ECO:0000313" key="10">
    <source>
        <dbReference type="EMBL" id="PNR39917.1"/>
    </source>
</evidence>
<evidence type="ECO:0000256" key="4">
    <source>
        <dbReference type="ARBA" id="ARBA00022723"/>
    </source>
</evidence>
<proteinExistence type="inferred from homology"/>
<dbReference type="GeneID" id="112292435"/>
<dbReference type="PANTHER" id="PTHR13454:SF11">
    <property type="entry name" value="PROTEIN MCM10 HOMOLOG"/>
    <property type="match status" value="1"/>
</dbReference>
<evidence type="ECO:0000313" key="11">
    <source>
        <dbReference type="EnsemblPlants" id="Pp3c15_24300V3.1"/>
    </source>
</evidence>
<dbReference type="EnsemblPlants" id="Pp3c15_24300V3.1">
    <property type="protein sequence ID" value="Pp3c15_24300V3.1"/>
    <property type="gene ID" value="Pp3c15_24300"/>
</dbReference>
<evidence type="ECO:0000256" key="1">
    <source>
        <dbReference type="ARBA" id="ARBA00004123"/>
    </source>
</evidence>
<reference evidence="10 12" key="1">
    <citation type="journal article" date="2008" name="Science">
        <title>The Physcomitrella genome reveals evolutionary insights into the conquest of land by plants.</title>
        <authorList>
            <person name="Rensing S."/>
            <person name="Lang D."/>
            <person name="Zimmer A."/>
            <person name="Terry A."/>
            <person name="Salamov A."/>
            <person name="Shapiro H."/>
            <person name="Nishiyama T."/>
            <person name="Perroud P.-F."/>
            <person name="Lindquist E."/>
            <person name="Kamisugi Y."/>
            <person name="Tanahashi T."/>
            <person name="Sakakibara K."/>
            <person name="Fujita T."/>
            <person name="Oishi K."/>
            <person name="Shin-I T."/>
            <person name="Kuroki Y."/>
            <person name="Toyoda A."/>
            <person name="Suzuki Y."/>
            <person name="Hashimoto A."/>
            <person name="Yamaguchi K."/>
            <person name="Sugano A."/>
            <person name="Kohara Y."/>
            <person name="Fujiyama A."/>
            <person name="Anterola A."/>
            <person name="Aoki S."/>
            <person name="Ashton N."/>
            <person name="Barbazuk W.B."/>
            <person name="Barker E."/>
            <person name="Bennetzen J."/>
            <person name="Bezanilla M."/>
            <person name="Blankenship R."/>
            <person name="Cho S.H."/>
            <person name="Dutcher S."/>
            <person name="Estelle M."/>
            <person name="Fawcett J.A."/>
            <person name="Gundlach H."/>
            <person name="Hanada K."/>
            <person name="Heyl A."/>
            <person name="Hicks K.A."/>
            <person name="Hugh J."/>
            <person name="Lohr M."/>
            <person name="Mayer K."/>
            <person name="Melkozernov A."/>
            <person name="Murata T."/>
            <person name="Nelson D."/>
            <person name="Pils B."/>
            <person name="Prigge M."/>
            <person name="Reiss B."/>
            <person name="Renner T."/>
            <person name="Rombauts S."/>
            <person name="Rushton P."/>
            <person name="Sanderfoot A."/>
            <person name="Schween G."/>
            <person name="Shiu S.-H."/>
            <person name="Stueber K."/>
            <person name="Theodoulou F.L."/>
            <person name="Tu H."/>
            <person name="Van de Peer Y."/>
            <person name="Verrier P.J."/>
            <person name="Waters E."/>
            <person name="Wood A."/>
            <person name="Yang L."/>
            <person name="Cove D."/>
            <person name="Cuming A."/>
            <person name="Hasebe M."/>
            <person name="Lucas S."/>
            <person name="Mishler D.B."/>
            <person name="Reski R."/>
            <person name="Grigoriev I."/>
            <person name="Quatrano R.S."/>
            <person name="Boore J.L."/>
        </authorList>
    </citation>
    <scope>NUCLEOTIDE SEQUENCE [LARGE SCALE GENOMIC DNA]</scope>
    <source>
        <strain evidence="11 12">cv. Gransden 2004</strain>
    </source>
</reference>
<keyword evidence="7" id="KW-0539">Nucleus</keyword>
<dbReference type="Pfam" id="PF09329">
    <property type="entry name" value="zf-primase"/>
    <property type="match status" value="1"/>
</dbReference>
<dbReference type="Proteomes" id="UP000006727">
    <property type="component" value="Chromosome 15"/>
</dbReference>
<gene>
    <name evidence="11" type="primary">LOC112292435</name>
    <name evidence="10" type="ORF">PHYPA_020197</name>
</gene>
<dbReference type="STRING" id="3218.A0A2K1JEG1"/>
<comment type="similarity">
    <text evidence="2">Belongs to the MCM10 family.</text>
</comment>
<evidence type="ECO:0000256" key="7">
    <source>
        <dbReference type="ARBA" id="ARBA00023242"/>
    </source>
</evidence>
<keyword evidence="3" id="KW-0235">DNA replication</keyword>
<feature type="domain" description="Zinc finger Mcm10/DnaG-type" evidence="8">
    <location>
        <begin position="276"/>
        <end position="322"/>
    </location>
</feature>
<organism evidence="10">
    <name type="scientific">Physcomitrium patens</name>
    <name type="common">Spreading-leaved earth moss</name>
    <name type="synonym">Physcomitrella patens</name>
    <dbReference type="NCBI Taxonomy" id="3218"/>
    <lineage>
        <taxon>Eukaryota</taxon>
        <taxon>Viridiplantae</taxon>
        <taxon>Streptophyta</taxon>
        <taxon>Embryophyta</taxon>
        <taxon>Bryophyta</taxon>
        <taxon>Bryophytina</taxon>
        <taxon>Bryopsida</taxon>
        <taxon>Funariidae</taxon>
        <taxon>Funariales</taxon>
        <taxon>Funariaceae</taxon>
        <taxon>Physcomitrium</taxon>
    </lineage>
</organism>
<evidence type="ECO:0000256" key="6">
    <source>
        <dbReference type="ARBA" id="ARBA00022833"/>
    </source>
</evidence>
<dbReference type="EnsemblPlants" id="Pp3c15_24300V3.2">
    <property type="protein sequence ID" value="Pp3c15_24300V3.2"/>
    <property type="gene ID" value="Pp3c15_24300"/>
</dbReference>
<evidence type="ECO:0000256" key="3">
    <source>
        <dbReference type="ARBA" id="ARBA00022705"/>
    </source>
</evidence>
<dbReference type="GO" id="GO:0003697">
    <property type="term" value="F:single-stranded DNA binding"/>
    <property type="evidence" value="ECO:0007669"/>
    <property type="project" value="InterPro"/>
</dbReference>
<sequence>MENEDDALDLLLSLQTDDDPITESVPSASEVDVRSETTTVAAVTVEAADNSLRELDTNHPGATAPITKIPVEGDAPNFATTSLAPETDLNTGYYSDDEGLKRNVSMAAFRDVVKNSLEKPGDPTVVNFNRSNIAGKILPCNQVDIDQHSGLRIRDRLVSSTTLNSRFCDLKFVRLQAIKLVGMATNFKGEWATVGVLIEKGQPKLSAAGKNFAVWKLASLDGGVISVFVFGDAYTQNWKESLGAVFAVFSAKVRLDEKSKQPSLSIFNGNQMLKIGSSVDYGVCKGKKVGGGPCTMVVNKRSQGDFCHHHLGAAYQKIKTKRAEISGGNLATAFSGPGTKRAQTVKALPRSPVKEVEYTRPIKQLNSTDLRKVLSTAEKVTSNVYSQGMRFLETRSQQHFVLEQKLESLKKKATTELAVTKKKARVPLVEKPVNKSTVEKSKEPVKPNVMELDIDEIDDDMEQARIFFSSQGPQGLKAK</sequence>
<evidence type="ECO:0000259" key="8">
    <source>
        <dbReference type="Pfam" id="PF09329"/>
    </source>
</evidence>
<name>A0A2K1JEG1_PHYPA</name>
<dbReference type="EMBL" id="ABEU02000015">
    <property type="protein sequence ID" value="PNR39917.1"/>
    <property type="molecule type" value="Genomic_DNA"/>
</dbReference>
<dbReference type="PANTHER" id="PTHR13454">
    <property type="entry name" value="PROTEIN MCM10 HOMOLOG"/>
    <property type="match status" value="1"/>
</dbReference>
<evidence type="ECO:0000256" key="2">
    <source>
        <dbReference type="ARBA" id="ARBA00009679"/>
    </source>
</evidence>
<keyword evidence="12" id="KW-1185">Reference proteome</keyword>
<dbReference type="InterPro" id="IPR055065">
    <property type="entry name" value="OB_MCM10"/>
</dbReference>
<evidence type="ECO:0000256" key="5">
    <source>
        <dbReference type="ARBA" id="ARBA00022771"/>
    </source>
</evidence>
<dbReference type="RefSeq" id="XP_024396689.1">
    <property type="nucleotide sequence ID" value="XM_024540921.2"/>
</dbReference>
<dbReference type="GO" id="GO:0003690">
    <property type="term" value="F:double-stranded DNA binding"/>
    <property type="evidence" value="ECO:0007669"/>
    <property type="project" value="InterPro"/>
</dbReference>
<dbReference type="AlphaFoldDB" id="A0A2K1JEG1"/>
<dbReference type="Gramene" id="Pp3c15_24300V3.1">
    <property type="protein sequence ID" value="Pp3c15_24300V3.1"/>
    <property type="gene ID" value="Pp3c15_24300"/>
</dbReference>
<dbReference type="GO" id="GO:0008270">
    <property type="term" value="F:zinc ion binding"/>
    <property type="evidence" value="ECO:0007669"/>
    <property type="project" value="UniProtKB-KW"/>
</dbReference>
<comment type="subcellular location">
    <subcellularLocation>
        <location evidence="1">Nucleus</location>
    </subcellularLocation>
</comment>
<dbReference type="GO" id="GO:0006270">
    <property type="term" value="P:DNA replication initiation"/>
    <property type="evidence" value="ECO:0007669"/>
    <property type="project" value="InterPro"/>
</dbReference>
<dbReference type="GO" id="GO:0005634">
    <property type="term" value="C:nucleus"/>
    <property type="evidence" value="ECO:0007669"/>
    <property type="project" value="UniProtKB-SubCell"/>
</dbReference>
<reference evidence="10 12" key="2">
    <citation type="journal article" date="2018" name="Plant J.">
        <title>The Physcomitrella patens chromosome-scale assembly reveals moss genome structure and evolution.</title>
        <authorList>
            <person name="Lang D."/>
            <person name="Ullrich K.K."/>
            <person name="Murat F."/>
            <person name="Fuchs J."/>
            <person name="Jenkins J."/>
            <person name="Haas F.B."/>
            <person name="Piednoel M."/>
            <person name="Gundlach H."/>
            <person name="Van Bel M."/>
            <person name="Meyberg R."/>
            <person name="Vives C."/>
            <person name="Morata J."/>
            <person name="Symeonidi A."/>
            <person name="Hiss M."/>
            <person name="Muchero W."/>
            <person name="Kamisugi Y."/>
            <person name="Saleh O."/>
            <person name="Blanc G."/>
            <person name="Decker E.L."/>
            <person name="van Gessel N."/>
            <person name="Grimwood J."/>
            <person name="Hayes R.D."/>
            <person name="Graham S.W."/>
            <person name="Gunter L.E."/>
            <person name="McDaniel S.F."/>
            <person name="Hoernstein S.N.W."/>
            <person name="Larsson A."/>
            <person name="Li F.W."/>
            <person name="Perroud P.F."/>
            <person name="Phillips J."/>
            <person name="Ranjan P."/>
            <person name="Rokshar D.S."/>
            <person name="Rothfels C.J."/>
            <person name="Schneider L."/>
            <person name="Shu S."/>
            <person name="Stevenson D.W."/>
            <person name="Thummler F."/>
            <person name="Tillich M."/>
            <person name="Villarreal Aguilar J.C."/>
            <person name="Widiez T."/>
            <person name="Wong G.K."/>
            <person name="Wymore A."/>
            <person name="Zhang Y."/>
            <person name="Zimmer A.D."/>
            <person name="Quatrano R.S."/>
            <person name="Mayer K.F.X."/>
            <person name="Goodstein D."/>
            <person name="Casacuberta J.M."/>
            <person name="Vandepoele K."/>
            <person name="Reski R."/>
            <person name="Cuming A.C."/>
            <person name="Tuskan G.A."/>
            <person name="Maumus F."/>
            <person name="Salse J."/>
            <person name="Schmutz J."/>
            <person name="Rensing S.A."/>
        </authorList>
    </citation>
    <scope>NUCLEOTIDE SEQUENCE [LARGE SCALE GENOMIC DNA]</scope>
    <source>
        <strain evidence="11 12">cv. Gransden 2004</strain>
    </source>
</reference>
<reference evidence="11" key="3">
    <citation type="submission" date="2020-12" db="UniProtKB">
        <authorList>
            <consortium name="EnsemblPlants"/>
        </authorList>
    </citation>
    <scope>IDENTIFICATION</scope>
</reference>
<dbReference type="InterPro" id="IPR012340">
    <property type="entry name" value="NA-bd_OB-fold"/>
</dbReference>
<protein>
    <submittedName>
        <fullName evidence="10 11">Uncharacterized protein</fullName>
    </submittedName>
</protein>
<dbReference type="InterPro" id="IPR040184">
    <property type="entry name" value="Mcm10"/>
</dbReference>
<accession>A0A2K1JEG1</accession>
<dbReference type="Gramene" id="Pp3c15_24300V3.2">
    <property type="protein sequence ID" value="Pp3c15_24300V3.2"/>
    <property type="gene ID" value="Pp3c15_24300"/>
</dbReference>
<feature type="domain" description="MCM10 OB-fold" evidence="9">
    <location>
        <begin position="148"/>
        <end position="273"/>
    </location>
</feature>
<dbReference type="InterPro" id="IPR015408">
    <property type="entry name" value="Znf_Mcm10/DnaG"/>
</dbReference>
<dbReference type="PaxDb" id="3218-PP1S66_225V6.1"/>